<dbReference type="GO" id="GO:0017053">
    <property type="term" value="C:transcription repressor complex"/>
    <property type="evidence" value="ECO:0007669"/>
    <property type="project" value="InterPro"/>
</dbReference>
<reference evidence="5" key="2">
    <citation type="submission" date="2023-06" db="EMBL/GenBank/DDBJ databases">
        <authorList>
            <person name="Ma L."/>
            <person name="Liu K.-W."/>
            <person name="Li Z."/>
            <person name="Hsiao Y.-Y."/>
            <person name="Qi Y."/>
            <person name="Fu T."/>
            <person name="Tang G."/>
            <person name="Zhang D."/>
            <person name="Sun W.-H."/>
            <person name="Liu D.-K."/>
            <person name="Li Y."/>
            <person name="Chen G.-Z."/>
            <person name="Liu X.-D."/>
            <person name="Liao X.-Y."/>
            <person name="Jiang Y.-T."/>
            <person name="Yu X."/>
            <person name="Hao Y."/>
            <person name="Huang J."/>
            <person name="Zhao X.-W."/>
            <person name="Ke S."/>
            <person name="Chen Y.-Y."/>
            <person name="Wu W.-L."/>
            <person name="Hsu J.-L."/>
            <person name="Lin Y.-F."/>
            <person name="Huang M.-D."/>
            <person name="Li C.-Y."/>
            <person name="Huang L."/>
            <person name="Wang Z.-W."/>
            <person name="Zhao X."/>
            <person name="Zhong W.-Y."/>
            <person name="Peng D.-H."/>
            <person name="Ahmad S."/>
            <person name="Lan S."/>
            <person name="Zhang J.-S."/>
            <person name="Tsai W.-C."/>
            <person name="Van De Peer Y."/>
            <person name="Liu Z.-J."/>
        </authorList>
    </citation>
    <scope>NUCLEOTIDE SEQUENCE</scope>
    <source>
        <strain evidence="5">CP</strain>
        <tissue evidence="5">Leaves</tissue>
    </source>
</reference>
<protein>
    <submittedName>
        <fullName evidence="5">Protein ALWAYS EARLY 3</fullName>
    </submittedName>
</protein>
<feature type="compositionally biased region" description="Basic and acidic residues" evidence="2">
    <location>
        <begin position="167"/>
        <end position="179"/>
    </location>
</feature>
<evidence type="ECO:0000259" key="4">
    <source>
        <dbReference type="PROSITE" id="PS51673"/>
    </source>
</evidence>
<name>A0AAV9D4U8_ACOCL</name>
<dbReference type="Pfam" id="PF12752">
    <property type="entry name" value="SUZ"/>
    <property type="match status" value="1"/>
</dbReference>
<feature type="compositionally biased region" description="Basic and acidic residues" evidence="2">
    <location>
        <begin position="201"/>
        <end position="215"/>
    </location>
</feature>
<dbReference type="PROSITE" id="PS51061">
    <property type="entry name" value="R3H"/>
    <property type="match status" value="1"/>
</dbReference>
<dbReference type="AlphaFoldDB" id="A0AAV9D4U8"/>
<dbReference type="InterPro" id="IPR010561">
    <property type="entry name" value="LIN-9/ALY1"/>
</dbReference>
<dbReference type="GO" id="GO:0003677">
    <property type="term" value="F:DNA binding"/>
    <property type="evidence" value="ECO:0007669"/>
    <property type="project" value="TreeGrafter"/>
</dbReference>
<feature type="region of interest" description="Disordered" evidence="2">
    <location>
        <begin position="612"/>
        <end position="667"/>
    </location>
</feature>
<feature type="domain" description="SUZ" evidence="4">
    <location>
        <begin position="117"/>
        <end position="187"/>
    </location>
</feature>
<dbReference type="InterPro" id="IPR024771">
    <property type="entry name" value="SUZ"/>
</dbReference>
<keyword evidence="1" id="KW-0175">Coiled coil</keyword>
<feature type="region of interest" description="Disordered" evidence="2">
    <location>
        <begin position="142"/>
        <end position="226"/>
    </location>
</feature>
<feature type="coiled-coil region" evidence="1">
    <location>
        <begin position="481"/>
        <end position="508"/>
    </location>
</feature>
<gene>
    <name evidence="5" type="primary">ALY3</name>
    <name evidence="5" type="ORF">QJS10_CPA16g01165</name>
</gene>
<feature type="compositionally biased region" description="Polar residues" evidence="2">
    <location>
        <begin position="653"/>
        <end position="667"/>
    </location>
</feature>
<evidence type="ECO:0000256" key="1">
    <source>
        <dbReference type="SAM" id="Coils"/>
    </source>
</evidence>
<keyword evidence="6" id="KW-1185">Reference proteome</keyword>
<accession>A0AAV9D4U8</accession>
<dbReference type="GO" id="GO:0051726">
    <property type="term" value="P:regulation of cell cycle"/>
    <property type="evidence" value="ECO:0007669"/>
    <property type="project" value="TreeGrafter"/>
</dbReference>
<feature type="compositionally biased region" description="Basic residues" evidence="2">
    <location>
        <begin position="369"/>
        <end position="383"/>
    </location>
</feature>
<organism evidence="5 6">
    <name type="scientific">Acorus calamus</name>
    <name type="common">Sweet flag</name>
    <dbReference type="NCBI Taxonomy" id="4465"/>
    <lineage>
        <taxon>Eukaryota</taxon>
        <taxon>Viridiplantae</taxon>
        <taxon>Streptophyta</taxon>
        <taxon>Embryophyta</taxon>
        <taxon>Tracheophyta</taxon>
        <taxon>Spermatophyta</taxon>
        <taxon>Magnoliopsida</taxon>
        <taxon>Liliopsida</taxon>
        <taxon>Acoraceae</taxon>
        <taxon>Acorus</taxon>
    </lineage>
</organism>
<comment type="caution">
    <text evidence="5">The sequence shown here is derived from an EMBL/GenBank/DDBJ whole genome shotgun (WGS) entry which is preliminary data.</text>
</comment>
<dbReference type="GO" id="GO:0005654">
    <property type="term" value="C:nucleoplasm"/>
    <property type="evidence" value="ECO:0007669"/>
    <property type="project" value="TreeGrafter"/>
</dbReference>
<evidence type="ECO:0000256" key="2">
    <source>
        <dbReference type="SAM" id="MobiDB-lite"/>
    </source>
</evidence>
<feature type="domain" description="R3H" evidence="3">
    <location>
        <begin position="48"/>
        <end position="116"/>
    </location>
</feature>
<sequence>MASPPSDHLSSLAVHDTGADDREENKMTVEHPQVDPFLVEALQNPRHRLTVLRMEMDIQRFFQNTEQDQFEFQHFPTSYLRLAAHRVAQHYGLQTMVDNLTDGSGSKIIVRKTPESHFPTIRLSDIPAKQPENEIPEHVKIVIRSRPQRNSPGDASELGTKRSPVRTVEERKEEYDRARARIFSSPSSPESEVGIYSQVTADRRSPCSSRDENEGFRSSSPDESEKIIFKDGTSRVAIFRDREKDRSDPDYDRSYDRYTRGLVPSQNFGLGPFNVLQPPFIQYETGFSQLGQLPRTQASACYGPSSPVMGPFCATPRDPVYVQWPSPAMMYAQSYDQVRHAFVQMTSTRKTRNKRVPKARDFSPGKVRSNVKKNKPRVSRKRKLSDMLGPQWSKEDIERFMMPTDIDCMPLNPLENIPEDLRRQNVIVDKFFNRFNETRPIGWSKEMRAGPISKPMGEILEVADISQYIASTTASLSALMSQAKEALLVELRNMNEEVSEKRIDFESQMEMEHFRKQYAMVGKALLCLRQRNTYNGNSSPWVCPPANAGLPVQMMGSADPAPPVQELVSHVMEVVESARQKAKIMVDAAIQVMSSLNEGEDAFARVGDAINSTSKRHSSSDSGTSPARATLPCEPGHGISVPQDQAEPATGCHTASSKQTNSTDGSVTQFPSELILSCVGTLLTIQMCSERQYPPGEAAKILDSVLTSLQPCCSQNLPIYREIEDCMGLIKNQMLSLIPT</sequence>
<dbReference type="PANTHER" id="PTHR21689:SF2">
    <property type="entry name" value="PROTEIN LIN-9 HOMOLOG"/>
    <property type="match status" value="1"/>
</dbReference>
<reference evidence="5" key="1">
    <citation type="journal article" date="2023" name="Nat. Commun.">
        <title>Diploid and tetraploid genomes of Acorus and the evolution of monocots.</title>
        <authorList>
            <person name="Ma L."/>
            <person name="Liu K.W."/>
            <person name="Li Z."/>
            <person name="Hsiao Y.Y."/>
            <person name="Qi Y."/>
            <person name="Fu T."/>
            <person name="Tang G.D."/>
            <person name="Zhang D."/>
            <person name="Sun W.H."/>
            <person name="Liu D.K."/>
            <person name="Li Y."/>
            <person name="Chen G.Z."/>
            <person name="Liu X.D."/>
            <person name="Liao X.Y."/>
            <person name="Jiang Y.T."/>
            <person name="Yu X."/>
            <person name="Hao Y."/>
            <person name="Huang J."/>
            <person name="Zhao X.W."/>
            <person name="Ke S."/>
            <person name="Chen Y.Y."/>
            <person name="Wu W.L."/>
            <person name="Hsu J.L."/>
            <person name="Lin Y.F."/>
            <person name="Huang M.D."/>
            <person name="Li C.Y."/>
            <person name="Huang L."/>
            <person name="Wang Z.W."/>
            <person name="Zhao X."/>
            <person name="Zhong W.Y."/>
            <person name="Peng D.H."/>
            <person name="Ahmad S."/>
            <person name="Lan S."/>
            <person name="Zhang J.S."/>
            <person name="Tsai W.C."/>
            <person name="Van de Peer Y."/>
            <person name="Liu Z.J."/>
        </authorList>
    </citation>
    <scope>NUCLEOTIDE SEQUENCE</scope>
    <source>
        <strain evidence="5">CP</strain>
    </source>
</reference>
<dbReference type="GO" id="GO:0006357">
    <property type="term" value="P:regulation of transcription by RNA polymerase II"/>
    <property type="evidence" value="ECO:0007669"/>
    <property type="project" value="TreeGrafter"/>
</dbReference>
<proteinExistence type="predicted"/>
<dbReference type="SMART" id="SM00393">
    <property type="entry name" value="R3H"/>
    <property type="match status" value="1"/>
</dbReference>
<dbReference type="Proteomes" id="UP001180020">
    <property type="component" value="Unassembled WGS sequence"/>
</dbReference>
<feature type="region of interest" description="Disordered" evidence="2">
    <location>
        <begin position="348"/>
        <end position="387"/>
    </location>
</feature>
<evidence type="ECO:0000259" key="3">
    <source>
        <dbReference type="PROSITE" id="PS51061"/>
    </source>
</evidence>
<evidence type="ECO:0000313" key="6">
    <source>
        <dbReference type="Proteomes" id="UP001180020"/>
    </source>
</evidence>
<dbReference type="PROSITE" id="PS51673">
    <property type="entry name" value="SUZ"/>
    <property type="match status" value="1"/>
</dbReference>
<dbReference type="InterPro" id="IPR036867">
    <property type="entry name" value="R3H_dom_sf"/>
</dbReference>
<dbReference type="InterPro" id="IPR001374">
    <property type="entry name" value="R3H_dom"/>
</dbReference>
<dbReference type="EMBL" id="JAUJYO010000016">
    <property type="protein sequence ID" value="KAK1295133.1"/>
    <property type="molecule type" value="Genomic_DNA"/>
</dbReference>
<evidence type="ECO:0000313" key="5">
    <source>
        <dbReference type="EMBL" id="KAK1295133.1"/>
    </source>
</evidence>
<dbReference type="Pfam" id="PF01424">
    <property type="entry name" value="R3H"/>
    <property type="match status" value="1"/>
</dbReference>
<dbReference type="CDD" id="cd02642">
    <property type="entry name" value="R3H_encore_like"/>
    <property type="match status" value="1"/>
</dbReference>
<dbReference type="Gene3D" id="3.30.1370.50">
    <property type="entry name" value="R3H-like domain"/>
    <property type="match status" value="1"/>
</dbReference>
<dbReference type="SUPFAM" id="SSF82708">
    <property type="entry name" value="R3H domain"/>
    <property type="match status" value="1"/>
</dbReference>
<dbReference type="GO" id="GO:0006351">
    <property type="term" value="P:DNA-templated transcription"/>
    <property type="evidence" value="ECO:0007669"/>
    <property type="project" value="InterPro"/>
</dbReference>
<dbReference type="PANTHER" id="PTHR21689">
    <property type="entry name" value="LIN-9"/>
    <property type="match status" value="1"/>
</dbReference>